<dbReference type="PATRIC" id="fig|29556.3.peg.340"/>
<evidence type="ECO:0008006" key="3">
    <source>
        <dbReference type="Google" id="ProtNLM"/>
    </source>
</evidence>
<sequence>MYKFETDKSFIKKARSYSSAMLAEMVEILRNEYKINSQFFLVGSGARNLITVNGHGKIDLDYNLNIISCKDWKNVKKIKEDVRNAFNKVLQKRRWKTVNDSTSTLTTKLMKLPQHEREWSIDLCIVTKSSTGDWLRLIHQKTSNPKNDTYIWNETKNSSDYKKKIKQIKETKGGWEKIRQNYLNKKNFYLKRNDHSHKSFICLIEAINEFQKIK</sequence>
<protein>
    <recommendedName>
        <fullName evidence="3">Nucleotidyltransferase</fullName>
    </recommendedName>
</protein>
<reference evidence="1 2" key="1">
    <citation type="journal article" date="2015" name="Genome Announc.">
        <title>Complete Genome Sequence of Mycoplasma meleagridis, a Possible Emerging Pathogen in Chickens.</title>
        <authorList>
            <person name="Abolnik C."/>
        </authorList>
    </citation>
    <scope>NUCLEOTIDE SEQUENCE [LARGE SCALE GENOMIC DNA]</scope>
    <source>
        <strain evidence="1 2">B2096 8B</strain>
    </source>
</reference>
<evidence type="ECO:0000313" key="1">
    <source>
        <dbReference type="EMBL" id="AKA49958.1"/>
    </source>
</evidence>
<name>A0A0D5ZJ59_9BACT</name>
<accession>A0A0D5ZJ59</accession>
<dbReference type="KEGG" id="mgb:VO56_01675"/>
<gene>
    <name evidence="1" type="ORF">VO56_01675</name>
</gene>
<dbReference type="EMBL" id="CP011021">
    <property type="protein sequence ID" value="AKA49958.1"/>
    <property type="molecule type" value="Genomic_DNA"/>
</dbReference>
<organism evidence="2">
    <name type="scientific">Mycoplasmopsis gallinacea</name>
    <dbReference type="NCBI Taxonomy" id="29556"/>
    <lineage>
        <taxon>Bacteria</taxon>
        <taxon>Bacillati</taxon>
        <taxon>Mycoplasmatota</taxon>
        <taxon>Mycoplasmoidales</taxon>
        <taxon>Metamycoplasmataceae</taxon>
        <taxon>Mycoplasmopsis</taxon>
    </lineage>
</organism>
<dbReference type="HOGENOM" id="CLU_111006_0_0_14"/>
<proteinExistence type="predicted"/>
<dbReference type="AlphaFoldDB" id="A0A0D5ZJ59"/>
<dbReference type="Proteomes" id="UP000032722">
    <property type="component" value="Chromosome"/>
</dbReference>
<evidence type="ECO:0000313" key="2">
    <source>
        <dbReference type="Proteomes" id="UP000032722"/>
    </source>
</evidence>